<dbReference type="InterPro" id="IPR051783">
    <property type="entry name" value="NAD(P)-dependent_oxidoreduct"/>
</dbReference>
<dbReference type="InterPro" id="IPR036291">
    <property type="entry name" value="NAD(P)-bd_dom_sf"/>
</dbReference>
<feature type="domain" description="NAD-dependent epimerase/dehydratase" evidence="1">
    <location>
        <begin position="4"/>
        <end position="228"/>
    </location>
</feature>
<evidence type="ECO:0000259" key="1">
    <source>
        <dbReference type="Pfam" id="PF01370"/>
    </source>
</evidence>
<reference evidence="3" key="1">
    <citation type="journal article" date="2019" name="Int. J. Syst. Evol. Microbiol.">
        <title>The Global Catalogue of Microorganisms (GCM) 10K type strain sequencing project: providing services to taxonomists for standard genome sequencing and annotation.</title>
        <authorList>
            <consortium name="The Broad Institute Genomics Platform"/>
            <consortium name="The Broad Institute Genome Sequencing Center for Infectious Disease"/>
            <person name="Wu L."/>
            <person name="Ma J."/>
        </authorList>
    </citation>
    <scope>NUCLEOTIDE SEQUENCE [LARGE SCALE GENOMIC DNA]</scope>
    <source>
        <strain evidence="3">CGMCC 1.12769</strain>
    </source>
</reference>
<dbReference type="EMBL" id="BMFT01000002">
    <property type="protein sequence ID" value="GGH30964.1"/>
    <property type="molecule type" value="Genomic_DNA"/>
</dbReference>
<dbReference type="Pfam" id="PF01370">
    <property type="entry name" value="Epimerase"/>
    <property type="match status" value="1"/>
</dbReference>
<dbReference type="SUPFAM" id="SSF51735">
    <property type="entry name" value="NAD(P)-binding Rossmann-fold domains"/>
    <property type="match status" value="1"/>
</dbReference>
<dbReference type="Gene3D" id="3.40.50.720">
    <property type="entry name" value="NAD(P)-binding Rossmann-like Domain"/>
    <property type="match status" value="1"/>
</dbReference>
<evidence type="ECO:0000313" key="3">
    <source>
        <dbReference type="Proteomes" id="UP000659344"/>
    </source>
</evidence>
<protein>
    <recommendedName>
        <fullName evidence="1">NAD-dependent epimerase/dehydratase domain-containing protein</fullName>
    </recommendedName>
</protein>
<dbReference type="RefSeq" id="WP_188541087.1">
    <property type="nucleotide sequence ID" value="NZ_BMFT01000002.1"/>
</dbReference>
<gene>
    <name evidence="2" type="ORF">GCM10008013_34400</name>
</gene>
<accession>A0ABQ1YM29</accession>
<keyword evidence="3" id="KW-1185">Reference proteome</keyword>
<sequence>MSKILITGGTGYVGSRLINEIINEGKEAVVLTRSAEKAKELKSKGVEALVGDLLTDGAWQEAVKQAEYVIHLAAPPTWGKKVTKKIATAFSEGHYEMTVRLLDHVNPAKIKKIVYIAGTSFYGDTGSDVPKDSDYKSEPKGWGPYIAGSVHVLDRYLAQGLPITTAFPAQIYGPDSWMPQLFIEPLYRKKPVYSLTGYEPYFSPIHVEDTARACLFLAEHGKVGDRYILCDDEPMTSNAFMNLIEQELEITGTVRKIPKWLCQFILGPVLTEYATAHTYFTNRKLKEIGFDYRYPTAKDGVPSVVQEWISNQK</sequence>
<evidence type="ECO:0000313" key="2">
    <source>
        <dbReference type="EMBL" id="GGH30964.1"/>
    </source>
</evidence>
<dbReference type="Proteomes" id="UP000659344">
    <property type="component" value="Unassembled WGS sequence"/>
</dbReference>
<comment type="caution">
    <text evidence="2">The sequence shown here is derived from an EMBL/GenBank/DDBJ whole genome shotgun (WGS) entry which is preliminary data.</text>
</comment>
<dbReference type="InterPro" id="IPR001509">
    <property type="entry name" value="Epimerase_deHydtase"/>
</dbReference>
<dbReference type="PANTHER" id="PTHR48079:SF6">
    <property type="entry name" value="NAD(P)-BINDING DOMAIN-CONTAINING PROTEIN-RELATED"/>
    <property type="match status" value="1"/>
</dbReference>
<name>A0ABQ1YM29_9BACL</name>
<dbReference type="PANTHER" id="PTHR48079">
    <property type="entry name" value="PROTEIN YEEZ"/>
    <property type="match status" value="1"/>
</dbReference>
<proteinExistence type="predicted"/>
<organism evidence="2 3">
    <name type="scientific">Paenibacillus segetis</name>
    <dbReference type="NCBI Taxonomy" id="1325360"/>
    <lineage>
        <taxon>Bacteria</taxon>
        <taxon>Bacillati</taxon>
        <taxon>Bacillota</taxon>
        <taxon>Bacilli</taxon>
        <taxon>Bacillales</taxon>
        <taxon>Paenibacillaceae</taxon>
        <taxon>Paenibacillus</taxon>
    </lineage>
</organism>